<dbReference type="PANTHER" id="PTHR43459:SF1">
    <property type="entry name" value="EG:BACN32G11.4 PROTEIN"/>
    <property type="match status" value="1"/>
</dbReference>
<reference evidence="6 7" key="1">
    <citation type="submission" date="2018-11" db="EMBL/GenBank/DDBJ databases">
        <title>Gordonia insulae sp. nov., isolated from an island soil.</title>
        <authorList>
            <person name="Kim Y.S."/>
            <person name="Kim S.B."/>
        </authorList>
    </citation>
    <scope>NUCLEOTIDE SEQUENCE [LARGE SCALE GENOMIC DNA]</scope>
    <source>
        <strain evidence="6 7">MMS17-SY073</strain>
    </source>
</reference>
<evidence type="ECO:0000313" key="6">
    <source>
        <dbReference type="EMBL" id="AZG45453.1"/>
    </source>
</evidence>
<keyword evidence="2" id="KW-0443">Lipid metabolism</keyword>
<dbReference type="SUPFAM" id="SSF52096">
    <property type="entry name" value="ClpP/crotonase"/>
    <property type="match status" value="1"/>
</dbReference>
<evidence type="ECO:0000256" key="4">
    <source>
        <dbReference type="ARBA" id="ARBA00023717"/>
    </source>
</evidence>
<keyword evidence="2" id="KW-0276">Fatty acid metabolism</keyword>
<comment type="function">
    <text evidence="1">Could possibly oxidize fatty acids using specific components.</text>
</comment>
<comment type="catalytic activity">
    <reaction evidence="4">
        <text>a 4-saturated-(3S)-3-hydroxyacyl-CoA = a (3E)-enoyl-CoA + H2O</text>
        <dbReference type="Rhea" id="RHEA:20724"/>
        <dbReference type="ChEBI" id="CHEBI:15377"/>
        <dbReference type="ChEBI" id="CHEBI:58521"/>
        <dbReference type="ChEBI" id="CHEBI:137480"/>
        <dbReference type="EC" id="4.2.1.17"/>
    </reaction>
</comment>
<dbReference type="OrthoDB" id="3473569at2"/>
<protein>
    <submittedName>
        <fullName evidence="6">Putative enoyl-CoA hydratase echA14</fullName>
        <ecNumber evidence="6">4.2.1.17</ecNumber>
    </submittedName>
</protein>
<dbReference type="EC" id="4.2.1.17" evidence="6"/>
<dbReference type="AlphaFoldDB" id="A0A3G8JKC9"/>
<evidence type="ECO:0000256" key="2">
    <source>
        <dbReference type="ARBA" id="ARBA00022832"/>
    </source>
</evidence>
<dbReference type="Proteomes" id="UP000271469">
    <property type="component" value="Chromosome"/>
</dbReference>
<proteinExistence type="inferred from homology"/>
<comment type="similarity">
    <text evidence="5">Belongs to the enoyl-CoA hydratase/isomerase family.</text>
</comment>
<evidence type="ECO:0000313" key="7">
    <source>
        <dbReference type="Proteomes" id="UP000271469"/>
    </source>
</evidence>
<dbReference type="PROSITE" id="PS00166">
    <property type="entry name" value="ENOYL_COA_HYDRATASE"/>
    <property type="match status" value="1"/>
</dbReference>
<gene>
    <name evidence="6" type="ORF">D7316_02049</name>
</gene>
<dbReference type="Pfam" id="PF00378">
    <property type="entry name" value="ECH_1"/>
    <property type="match status" value="1"/>
</dbReference>
<dbReference type="EMBL" id="CP033972">
    <property type="protein sequence ID" value="AZG45453.1"/>
    <property type="molecule type" value="Genomic_DNA"/>
</dbReference>
<sequence>MPLVLVADDGPVRTITLNAPERLNALDLDVLAELREAIDDTANTSTVGAVVVTGAGRSFCSGADLTGMFGDLTRPTEEIRDHLKGVYASFLGLRDLTVPTMAAVHGPAIGAGLNIALACDIIVGGPRARYGPTFAEIGLHPGGGCSWMLVERIGRSRAMAALLEGAIIEADHAHEIGLSDLRADDPLAEAFRLASRYARRAELSSVIKRSVDTATHAGFADSIDVEALAQAESTTNETFRNFLVEFAART</sequence>
<dbReference type="KEGG" id="gom:D7316_02049"/>
<evidence type="ECO:0000256" key="1">
    <source>
        <dbReference type="ARBA" id="ARBA00002994"/>
    </source>
</evidence>
<dbReference type="CDD" id="cd06558">
    <property type="entry name" value="crotonase-like"/>
    <property type="match status" value="1"/>
</dbReference>
<dbReference type="GO" id="GO:0006631">
    <property type="term" value="P:fatty acid metabolic process"/>
    <property type="evidence" value="ECO:0007669"/>
    <property type="project" value="UniProtKB-KW"/>
</dbReference>
<dbReference type="InterPro" id="IPR001753">
    <property type="entry name" value="Enoyl-CoA_hydra/iso"/>
</dbReference>
<keyword evidence="7" id="KW-1185">Reference proteome</keyword>
<dbReference type="PANTHER" id="PTHR43459">
    <property type="entry name" value="ENOYL-COA HYDRATASE"/>
    <property type="match status" value="1"/>
</dbReference>
<organism evidence="6 7">
    <name type="scientific">Gordonia insulae</name>
    <dbReference type="NCBI Taxonomy" id="2420509"/>
    <lineage>
        <taxon>Bacteria</taxon>
        <taxon>Bacillati</taxon>
        <taxon>Actinomycetota</taxon>
        <taxon>Actinomycetes</taxon>
        <taxon>Mycobacteriales</taxon>
        <taxon>Gordoniaceae</taxon>
        <taxon>Gordonia</taxon>
    </lineage>
</organism>
<name>A0A3G8JKC9_9ACTN</name>
<dbReference type="GO" id="GO:0018812">
    <property type="term" value="F:3-hydroxyacyl-CoA dehydratase activity"/>
    <property type="evidence" value="ECO:0007669"/>
    <property type="project" value="RHEA"/>
</dbReference>
<dbReference type="Gene3D" id="3.90.226.10">
    <property type="entry name" value="2-enoyl-CoA Hydratase, Chain A, domain 1"/>
    <property type="match status" value="1"/>
</dbReference>
<dbReference type="RefSeq" id="WP_124708153.1">
    <property type="nucleotide sequence ID" value="NZ_CP033972.1"/>
</dbReference>
<evidence type="ECO:0000256" key="5">
    <source>
        <dbReference type="RuleBase" id="RU003707"/>
    </source>
</evidence>
<dbReference type="InterPro" id="IPR018376">
    <property type="entry name" value="Enoyl-CoA_hyd/isom_CS"/>
</dbReference>
<keyword evidence="6" id="KW-0456">Lyase</keyword>
<dbReference type="InterPro" id="IPR029045">
    <property type="entry name" value="ClpP/crotonase-like_dom_sf"/>
</dbReference>
<comment type="catalytic activity">
    <reaction evidence="3">
        <text>a (3S)-3-hydroxyacyl-CoA = a (2E)-enoyl-CoA + H2O</text>
        <dbReference type="Rhea" id="RHEA:16105"/>
        <dbReference type="ChEBI" id="CHEBI:15377"/>
        <dbReference type="ChEBI" id="CHEBI:57318"/>
        <dbReference type="ChEBI" id="CHEBI:58856"/>
        <dbReference type="EC" id="4.2.1.17"/>
    </reaction>
</comment>
<evidence type="ECO:0000256" key="3">
    <source>
        <dbReference type="ARBA" id="ARBA00023709"/>
    </source>
</evidence>
<accession>A0A3G8JKC9</accession>